<keyword evidence="1" id="KW-0472">Membrane</keyword>
<dbReference type="Proteomes" id="UP001651050">
    <property type="component" value="Unassembled WGS sequence"/>
</dbReference>
<dbReference type="PANTHER" id="PTHR36834">
    <property type="entry name" value="MEMBRANE PROTEIN-RELATED"/>
    <property type="match status" value="1"/>
</dbReference>
<protein>
    <submittedName>
        <fullName evidence="3">VanZ family protein</fullName>
    </submittedName>
</protein>
<evidence type="ECO:0000256" key="1">
    <source>
        <dbReference type="SAM" id="Phobius"/>
    </source>
</evidence>
<evidence type="ECO:0000313" key="4">
    <source>
        <dbReference type="Proteomes" id="UP001651050"/>
    </source>
</evidence>
<feature type="domain" description="VanZ-like" evidence="2">
    <location>
        <begin position="65"/>
        <end position="158"/>
    </location>
</feature>
<keyword evidence="4" id="KW-1185">Reference proteome</keyword>
<proteinExistence type="predicted"/>
<sequence length="173" mass="17403">MLGGNLRFSPLPVAAGAALVLATLVAVTLADPARSRAWVRGLLAVSVAGVLALTMLGSWDGGGVANLVPGSSIRAGLAGEHALGLFNVLGNVLLFVPVGWLLALAVPRRRVLIAAVAGFGLSAAIEVTQSFLGRVVDVDDLILNGLGAVVGACLALLVRSARRPSRLGGAGQE</sequence>
<dbReference type="PANTHER" id="PTHR36834:SF1">
    <property type="entry name" value="INTEGRAL MEMBRANE PROTEIN"/>
    <property type="match status" value="1"/>
</dbReference>
<feature type="transmembrane region" description="Helical" evidence="1">
    <location>
        <begin position="12"/>
        <end position="30"/>
    </location>
</feature>
<evidence type="ECO:0000313" key="3">
    <source>
        <dbReference type="EMBL" id="MCK9795996.1"/>
    </source>
</evidence>
<accession>A0ABT0J928</accession>
<dbReference type="InterPro" id="IPR053150">
    <property type="entry name" value="Teicoplanin_resist-assoc"/>
</dbReference>
<dbReference type="RefSeq" id="WP_416345850.1">
    <property type="nucleotide sequence ID" value="NZ_JALQCY010000008.1"/>
</dbReference>
<gene>
    <name evidence="3" type="ORF">M1843_19815</name>
</gene>
<evidence type="ECO:0000259" key="2">
    <source>
        <dbReference type="Pfam" id="PF04892"/>
    </source>
</evidence>
<comment type="caution">
    <text evidence="3">The sequence shown here is derived from an EMBL/GenBank/DDBJ whole genome shotgun (WGS) entry which is preliminary data.</text>
</comment>
<dbReference type="Pfam" id="PF04892">
    <property type="entry name" value="VanZ"/>
    <property type="match status" value="1"/>
</dbReference>
<keyword evidence="1" id="KW-0812">Transmembrane</keyword>
<feature type="transmembrane region" description="Helical" evidence="1">
    <location>
        <begin position="82"/>
        <end position="104"/>
    </location>
</feature>
<feature type="transmembrane region" description="Helical" evidence="1">
    <location>
        <begin position="111"/>
        <end position="129"/>
    </location>
</feature>
<keyword evidence="1" id="KW-1133">Transmembrane helix</keyword>
<feature type="transmembrane region" description="Helical" evidence="1">
    <location>
        <begin position="141"/>
        <end position="158"/>
    </location>
</feature>
<name>A0ABT0J928_9MICO</name>
<feature type="transmembrane region" description="Helical" evidence="1">
    <location>
        <begin position="42"/>
        <end position="62"/>
    </location>
</feature>
<dbReference type="InterPro" id="IPR006976">
    <property type="entry name" value="VanZ-like"/>
</dbReference>
<reference evidence="3 4" key="1">
    <citation type="submission" date="2022-02" db="EMBL/GenBank/DDBJ databases">
        <title>The car tank lid bacteriome: a reservoir of bacteria with potential in bioremediation of fuel.</title>
        <authorList>
            <person name="Vidal-Verdu A."/>
            <person name="Gomez-Martinez D."/>
            <person name="Latorre-Perez A."/>
            <person name="Pereto J."/>
            <person name="Porcar M."/>
        </authorList>
    </citation>
    <scope>NUCLEOTIDE SEQUENCE [LARGE SCALE GENOMIC DNA]</scope>
    <source>
        <strain evidence="3 4">4D.3</strain>
    </source>
</reference>
<dbReference type="EMBL" id="JALQCY010000008">
    <property type="protein sequence ID" value="MCK9795996.1"/>
    <property type="molecule type" value="Genomic_DNA"/>
</dbReference>
<organism evidence="3 4">
    <name type="scientific">Isoptericola peretonis</name>
    <dbReference type="NCBI Taxonomy" id="2918523"/>
    <lineage>
        <taxon>Bacteria</taxon>
        <taxon>Bacillati</taxon>
        <taxon>Actinomycetota</taxon>
        <taxon>Actinomycetes</taxon>
        <taxon>Micrococcales</taxon>
        <taxon>Promicromonosporaceae</taxon>
        <taxon>Isoptericola</taxon>
    </lineage>
</organism>